<feature type="domain" description="HTH marR-type" evidence="1">
    <location>
        <begin position="1"/>
        <end position="139"/>
    </location>
</feature>
<dbReference type="InterPro" id="IPR039422">
    <property type="entry name" value="MarR/SlyA-like"/>
</dbReference>
<dbReference type="AlphaFoldDB" id="A0A1N7QTK5"/>
<gene>
    <name evidence="2" type="ORF">SAMN05421774_1277</name>
</gene>
<dbReference type="GO" id="GO:0003700">
    <property type="term" value="F:DNA-binding transcription factor activity"/>
    <property type="evidence" value="ECO:0007669"/>
    <property type="project" value="InterPro"/>
</dbReference>
<dbReference type="PANTHER" id="PTHR33164">
    <property type="entry name" value="TRANSCRIPTIONAL REGULATOR, MARR FAMILY"/>
    <property type="match status" value="1"/>
</dbReference>
<evidence type="ECO:0000313" key="3">
    <source>
        <dbReference type="Proteomes" id="UP000186141"/>
    </source>
</evidence>
<reference evidence="2 3" key="1">
    <citation type="submission" date="2017-01" db="EMBL/GenBank/DDBJ databases">
        <authorList>
            <person name="Mah S.A."/>
            <person name="Swanson W.J."/>
            <person name="Moy G.W."/>
            <person name="Vacquier V.D."/>
        </authorList>
    </citation>
    <scope>NUCLEOTIDE SEQUENCE [LARGE SCALE GENOMIC DNA]</scope>
    <source>
        <strain evidence="2 3">DSM 26375</strain>
    </source>
</reference>
<organism evidence="2 3">
    <name type="scientific">Gemmobacter megaterium</name>
    <dbReference type="NCBI Taxonomy" id="1086013"/>
    <lineage>
        <taxon>Bacteria</taxon>
        <taxon>Pseudomonadati</taxon>
        <taxon>Pseudomonadota</taxon>
        <taxon>Alphaproteobacteria</taxon>
        <taxon>Rhodobacterales</taxon>
        <taxon>Paracoccaceae</taxon>
        <taxon>Gemmobacter</taxon>
    </lineage>
</organism>
<dbReference type="SUPFAM" id="SSF46785">
    <property type="entry name" value="Winged helix' DNA-binding domain"/>
    <property type="match status" value="1"/>
</dbReference>
<proteinExistence type="predicted"/>
<dbReference type="Pfam" id="PF12802">
    <property type="entry name" value="MarR_2"/>
    <property type="match status" value="1"/>
</dbReference>
<evidence type="ECO:0000259" key="1">
    <source>
        <dbReference type="PROSITE" id="PS50995"/>
    </source>
</evidence>
<dbReference type="PANTHER" id="PTHR33164:SF13">
    <property type="entry name" value="4-HYDROXYPHENYLACETATE CATABOLISM PROTEIN"/>
    <property type="match status" value="1"/>
</dbReference>
<protein>
    <submittedName>
        <fullName evidence="2">Transcriptional regulator, MarR family</fullName>
    </submittedName>
</protein>
<dbReference type="InterPro" id="IPR036388">
    <property type="entry name" value="WH-like_DNA-bd_sf"/>
</dbReference>
<dbReference type="InterPro" id="IPR000835">
    <property type="entry name" value="HTH_MarR-typ"/>
</dbReference>
<accession>A0A1N7QTK5</accession>
<dbReference type="InterPro" id="IPR036390">
    <property type="entry name" value="WH_DNA-bd_sf"/>
</dbReference>
<evidence type="ECO:0000313" key="2">
    <source>
        <dbReference type="EMBL" id="SIT25817.1"/>
    </source>
</evidence>
<dbReference type="Proteomes" id="UP000186141">
    <property type="component" value="Unassembled WGS sequence"/>
</dbReference>
<sequence length="139" mass="15731">MTGQGPGWDLSSLAGPQASPGFKLWHEFMLWQRGLNARLKPFGLTQPQFAILAVCGWLTRDGQDATQRDVIDFLGMDRMHVSQIATRLERDKLIERPTSTADQRSKRVRLTPLGRERLVGAMPVVETYDQQFFAARETS</sequence>
<name>A0A1N7QTK5_9RHOB</name>
<dbReference type="Gene3D" id="1.10.10.10">
    <property type="entry name" value="Winged helix-like DNA-binding domain superfamily/Winged helix DNA-binding domain"/>
    <property type="match status" value="1"/>
</dbReference>
<dbReference type="SMART" id="SM00347">
    <property type="entry name" value="HTH_MARR"/>
    <property type="match status" value="1"/>
</dbReference>
<dbReference type="OrthoDB" id="9806864at2"/>
<dbReference type="GO" id="GO:0006950">
    <property type="term" value="P:response to stress"/>
    <property type="evidence" value="ECO:0007669"/>
    <property type="project" value="TreeGrafter"/>
</dbReference>
<keyword evidence="3" id="KW-1185">Reference proteome</keyword>
<dbReference type="PROSITE" id="PS50995">
    <property type="entry name" value="HTH_MARR_2"/>
    <property type="match status" value="1"/>
</dbReference>
<dbReference type="EMBL" id="FTOT01000027">
    <property type="protein sequence ID" value="SIT25817.1"/>
    <property type="molecule type" value="Genomic_DNA"/>
</dbReference>
<dbReference type="STRING" id="1086013.SAMN05421774_1277"/>